<sequence>MTCGPTIWMPQVFLAGDLMWELMPTSFADHNSRDGKKSVVIRSFDGPILILIKSFPQTNHSAFRLFPAFPYTLPNKDPTHHTKSFNTPCSLTCLTWWPSSLLNATLSFAPAPTVKVSILARQAAITSSSSLFSKASSFESSWQSLSQSFAQTQSTQFQQSVSQMYSSYQSIMTTSQQFYASQYQAQLLRMFYHYLSNAMDPLTNPILSTAIL</sequence>
<reference evidence="2" key="1">
    <citation type="journal article" date="2018" name="BMC Genomics">
        <title>Genomic insights into host adaptation between the wheat stripe rust pathogen (Puccinia striiformis f. sp. tritici) and the barley stripe rust pathogen (Puccinia striiformis f. sp. hordei).</title>
        <authorList>
            <person name="Xia C."/>
            <person name="Wang M."/>
            <person name="Yin C."/>
            <person name="Cornejo O.E."/>
            <person name="Hulbert S.H."/>
            <person name="Chen X."/>
        </authorList>
    </citation>
    <scope>NUCLEOTIDE SEQUENCE [LARGE SCALE GENOMIC DNA]</scope>
    <source>
        <strain evidence="2">93-210</strain>
    </source>
</reference>
<name>A0ACC0EPQ7_9BASI</name>
<proteinExistence type="predicted"/>
<reference evidence="1 2" key="3">
    <citation type="journal article" date="2022" name="Microbiol. Spectr.">
        <title>Folding features and dynamics of 3D genome architecture in plant fungal pathogens.</title>
        <authorList>
            <person name="Xia C."/>
        </authorList>
    </citation>
    <scope>NUCLEOTIDE SEQUENCE [LARGE SCALE GENOMIC DNA]</scope>
    <source>
        <strain evidence="1 2">93-210</strain>
    </source>
</reference>
<evidence type="ECO:0000313" key="2">
    <source>
        <dbReference type="Proteomes" id="UP001060170"/>
    </source>
</evidence>
<dbReference type="Proteomes" id="UP001060170">
    <property type="component" value="Chromosome 4"/>
</dbReference>
<comment type="caution">
    <text evidence="1">The sequence shown here is derived from an EMBL/GenBank/DDBJ whole genome shotgun (WGS) entry which is preliminary data.</text>
</comment>
<reference evidence="2" key="2">
    <citation type="journal article" date="2018" name="Mol. Plant Microbe Interact.">
        <title>Genome sequence resources for the wheat stripe rust pathogen (Puccinia striiformis f. sp. tritici) and the barley stripe rust pathogen (Puccinia striiformis f. sp. hordei).</title>
        <authorList>
            <person name="Xia C."/>
            <person name="Wang M."/>
            <person name="Yin C."/>
            <person name="Cornejo O.E."/>
            <person name="Hulbert S.H."/>
            <person name="Chen X."/>
        </authorList>
    </citation>
    <scope>NUCLEOTIDE SEQUENCE [LARGE SCALE GENOMIC DNA]</scope>
    <source>
        <strain evidence="2">93-210</strain>
    </source>
</reference>
<accession>A0ACC0EPQ7</accession>
<gene>
    <name evidence="1" type="ORF">MJO28_003952</name>
</gene>
<protein>
    <submittedName>
        <fullName evidence="1">Uncharacterized protein</fullName>
    </submittedName>
</protein>
<evidence type="ECO:0000313" key="1">
    <source>
        <dbReference type="EMBL" id="KAI7956857.1"/>
    </source>
</evidence>
<dbReference type="EMBL" id="CM045868">
    <property type="protein sequence ID" value="KAI7956857.1"/>
    <property type="molecule type" value="Genomic_DNA"/>
</dbReference>
<organism evidence="1 2">
    <name type="scientific">Puccinia striiformis f. sp. tritici</name>
    <dbReference type="NCBI Taxonomy" id="168172"/>
    <lineage>
        <taxon>Eukaryota</taxon>
        <taxon>Fungi</taxon>
        <taxon>Dikarya</taxon>
        <taxon>Basidiomycota</taxon>
        <taxon>Pucciniomycotina</taxon>
        <taxon>Pucciniomycetes</taxon>
        <taxon>Pucciniales</taxon>
        <taxon>Pucciniaceae</taxon>
        <taxon>Puccinia</taxon>
    </lineage>
</organism>
<keyword evidence="2" id="KW-1185">Reference proteome</keyword>